<evidence type="ECO:0000313" key="1">
    <source>
        <dbReference type="EMBL" id="OGG87012.1"/>
    </source>
</evidence>
<dbReference type="STRING" id="1798561.A3B87_03515"/>
<accession>A0A1F6FMD5</accession>
<dbReference type="GO" id="GO:0016740">
    <property type="term" value="F:transferase activity"/>
    <property type="evidence" value="ECO:0007669"/>
    <property type="project" value="UniProtKB-KW"/>
</dbReference>
<gene>
    <name evidence="1" type="ORF">A3B87_03515</name>
</gene>
<evidence type="ECO:0000313" key="2">
    <source>
        <dbReference type="Proteomes" id="UP000179136"/>
    </source>
</evidence>
<proteinExistence type="predicted"/>
<sequence length="125" mass="14918">MTKFDALKKQYRSAVERLDEVLKVKKTDIIRDSAITRFELCFDLAWKAVKAFLEEKKGFRCASPKDCFREAYRQGLIDYSDLWMKVTDWRNAAVHTYSEKLADQLFEKLRSVFKLFQTLKDKFEE</sequence>
<protein>
    <submittedName>
        <fullName evidence="1">Nucleotidyltransferase</fullName>
    </submittedName>
</protein>
<dbReference type="Gene3D" id="1.20.120.330">
    <property type="entry name" value="Nucleotidyltransferases domain 2"/>
    <property type="match status" value="1"/>
</dbReference>
<dbReference type="NCBIfam" id="TIGR01987">
    <property type="entry name" value="HI0074"/>
    <property type="match status" value="1"/>
</dbReference>
<comment type="caution">
    <text evidence="1">The sequence shown here is derived from an EMBL/GenBank/DDBJ whole genome shotgun (WGS) entry which is preliminary data.</text>
</comment>
<dbReference type="AlphaFoldDB" id="A0A1F6FMD5"/>
<dbReference type="SUPFAM" id="SSF81593">
    <property type="entry name" value="Nucleotidyltransferase substrate binding subunit/domain"/>
    <property type="match status" value="1"/>
</dbReference>
<name>A0A1F6FMD5_9BACT</name>
<dbReference type="InterPro" id="IPR010235">
    <property type="entry name" value="HepT"/>
</dbReference>
<keyword evidence="1" id="KW-0808">Transferase</keyword>
<dbReference type="Proteomes" id="UP000179136">
    <property type="component" value="Unassembled WGS sequence"/>
</dbReference>
<dbReference type="EMBL" id="MFMW01000024">
    <property type="protein sequence ID" value="OGG87012.1"/>
    <property type="molecule type" value="Genomic_DNA"/>
</dbReference>
<reference evidence="1 2" key="1">
    <citation type="journal article" date="2016" name="Nat. Commun.">
        <title>Thousands of microbial genomes shed light on interconnected biogeochemical processes in an aquifer system.</title>
        <authorList>
            <person name="Anantharaman K."/>
            <person name="Brown C.T."/>
            <person name="Hug L.A."/>
            <person name="Sharon I."/>
            <person name="Castelle C.J."/>
            <person name="Probst A.J."/>
            <person name="Thomas B.C."/>
            <person name="Singh A."/>
            <person name="Wilkins M.J."/>
            <person name="Karaoz U."/>
            <person name="Brodie E.L."/>
            <person name="Williams K.H."/>
            <person name="Hubbard S.S."/>
            <person name="Banfield J.F."/>
        </authorList>
    </citation>
    <scope>NUCLEOTIDE SEQUENCE [LARGE SCALE GENOMIC DNA]</scope>
</reference>
<organism evidence="1 2">
    <name type="scientific">Candidatus Kuenenbacteria bacterium RIFCSPHIGHO2_02_FULL_39_13</name>
    <dbReference type="NCBI Taxonomy" id="1798561"/>
    <lineage>
        <taxon>Bacteria</taxon>
        <taxon>Candidatus Kueneniibacteriota</taxon>
    </lineage>
</organism>
<dbReference type="Pfam" id="PF08780">
    <property type="entry name" value="NTase_sub_bind"/>
    <property type="match status" value="1"/>
</dbReference>